<dbReference type="InterPro" id="IPR018274">
    <property type="entry name" value="PEP_util_AS"/>
</dbReference>
<comment type="similarity">
    <text evidence="5">Belongs to the PEP-utilizing enzyme family.</text>
</comment>
<keyword evidence="10" id="KW-0597">Phosphoprotein</keyword>
<dbReference type="InterPro" id="IPR000032">
    <property type="entry name" value="HPr-like"/>
</dbReference>
<dbReference type="InterPro" id="IPR035895">
    <property type="entry name" value="HPr-like_sf"/>
</dbReference>
<dbReference type="InterPro" id="IPR036637">
    <property type="entry name" value="Phosphohistidine_dom_sf"/>
</dbReference>
<dbReference type="Pfam" id="PF00381">
    <property type="entry name" value="PTS-HPr"/>
    <property type="match status" value="1"/>
</dbReference>
<gene>
    <name evidence="20" type="primary">ptsP</name>
    <name evidence="20" type="ORF">G3446_15350</name>
</gene>
<dbReference type="InterPro" id="IPR040442">
    <property type="entry name" value="Pyrv_kinase-like_dom_sf"/>
</dbReference>
<dbReference type="SUPFAM" id="SSF55594">
    <property type="entry name" value="HPr-like"/>
    <property type="match status" value="1"/>
</dbReference>
<dbReference type="AlphaFoldDB" id="A0A6M0K0E8"/>
<dbReference type="Pfam" id="PF02896">
    <property type="entry name" value="PEP-utilizers_C"/>
    <property type="match status" value="1"/>
</dbReference>
<keyword evidence="11" id="KW-0762">Sugar transport</keyword>
<dbReference type="PROSITE" id="PS00370">
    <property type="entry name" value="PEP_ENZYMES_PHOS_SITE"/>
    <property type="match status" value="1"/>
</dbReference>
<dbReference type="Gene3D" id="3.20.20.60">
    <property type="entry name" value="Phosphoenolpyruvate-binding domains"/>
    <property type="match status" value="1"/>
</dbReference>
<dbReference type="PROSITE" id="PS00372">
    <property type="entry name" value="PTS_EIIA_TYPE_2_HIS"/>
    <property type="match status" value="1"/>
</dbReference>
<dbReference type="SUPFAM" id="SSF47831">
    <property type="entry name" value="Enzyme I of the PEP:sugar phosphotransferase system HPr-binding (sub)domain"/>
    <property type="match status" value="1"/>
</dbReference>
<keyword evidence="16" id="KW-0460">Magnesium</keyword>
<evidence type="ECO:0000256" key="11">
    <source>
        <dbReference type="ARBA" id="ARBA00022597"/>
    </source>
</evidence>
<dbReference type="InterPro" id="IPR008731">
    <property type="entry name" value="PTS_EIN"/>
</dbReference>
<evidence type="ECO:0000256" key="15">
    <source>
        <dbReference type="ARBA" id="ARBA00022777"/>
    </source>
</evidence>
<dbReference type="InterPro" id="IPR000121">
    <property type="entry name" value="PEP_util_C"/>
</dbReference>
<dbReference type="NCBIfam" id="TIGR01003">
    <property type="entry name" value="PTS_HPr_family"/>
    <property type="match status" value="1"/>
</dbReference>
<evidence type="ECO:0000256" key="14">
    <source>
        <dbReference type="ARBA" id="ARBA00022723"/>
    </source>
</evidence>
<sequence>MLALDPSAVRLGATAASKTDAIRQVGQILIDAGYIEPGYVDSLLAREKVANTYLGNGIAIPHGVPKDRGLIKQTGVAVLQVPDGVDWNPGDRVHLVVGIAAKSDEHLQILTNLTDVLGDPAEAERLAHTKRPTDIQQRLSGEGTSGDRPAPEPLPDDLPNQFDIAIDSPQGLHARPATALVDIAKGFNATIRVRHGDRAGDAKSLIALLNLGIESGATIRVMAEGPDADAALAALREAIEAGLEEEEEAAATTSDLPRIDWEGRSIEGVAASPGLALGPVWQYQRGKIVVAATARDPDAELTRLDRAIEAAKRELAELYEEVKSRSGAGKAAIFRAHAEFLGDQGLIEGAKERIRDDARSAGYAWEQSFGQQAKALAAQKDALLAARAVDLRDVGRRVLRLLAERIEDEAKLPDTPVILVADDLSPSDTAKLDPALALGICTASGGPTSHTAIIARSLGIPAVVGAGDSVLDIADGTAIVLDGNSGTLVLTPTDADRATAERVQADLATQREAERRACYQPAIMTDGARVEVVANIASPEEAAKAIEAGGEGVGLLRTEFLFLGRDEAPTEDEQTASYTQMVEALNGLPIIIRTLDIGGDKSVPYLSMPVEENPFLGERGIRLCLNRPELFRTQLRAIFRASKKGPVRIMFPMISTLEELKRAKALTEEVRLEVGADPVEIGIMIEVPSAVMMADELAAEADFFSVGSNDLTQYCLAVDRMHPMLSRQADGLHPAVLRMIDQTVKAADKAGKWVGVCGGIAGDPRGVVLLTGLGVKELSVSIPSIAAVKAQIRGLSMAQAKDLAQRALACSTAAAVRRLR</sequence>
<keyword evidence="15" id="KW-0418">Kinase</keyword>
<dbReference type="InterPro" id="IPR001020">
    <property type="entry name" value="PTS_HPr_His_P_site"/>
</dbReference>
<dbReference type="InterPro" id="IPR015813">
    <property type="entry name" value="Pyrv/PenolPyrv_kinase-like_dom"/>
</dbReference>
<reference evidence="20 21" key="1">
    <citation type="submission" date="2020-02" db="EMBL/GenBank/DDBJ databases">
        <title>Genome sequences of Thiorhodococcus mannitoliphagus and Thiorhodococcus minor, purple sulfur photosynthetic bacteria in the gammaproteobacterial family, Chromatiaceae.</title>
        <authorList>
            <person name="Aviles F.A."/>
            <person name="Meyer T.E."/>
            <person name="Kyndt J.A."/>
        </authorList>
    </citation>
    <scope>NUCLEOTIDE SEQUENCE [LARGE SCALE GENOMIC DNA]</scope>
    <source>
        <strain evidence="20 21">DSM 11518</strain>
    </source>
</reference>
<evidence type="ECO:0000256" key="2">
    <source>
        <dbReference type="ARBA" id="ARBA00001946"/>
    </source>
</evidence>
<protein>
    <recommendedName>
        <fullName evidence="7">Multiphosphoryl transfer protein</fullName>
        <ecNumber evidence="6">2.7.3.9</ecNumber>
    </recommendedName>
</protein>
<evidence type="ECO:0000259" key="19">
    <source>
        <dbReference type="PROSITE" id="PS51350"/>
    </source>
</evidence>
<dbReference type="GO" id="GO:0005737">
    <property type="term" value="C:cytoplasm"/>
    <property type="evidence" value="ECO:0007669"/>
    <property type="project" value="UniProtKB-SubCell"/>
</dbReference>
<keyword evidence="20" id="KW-0670">Pyruvate</keyword>
<dbReference type="GO" id="GO:0009401">
    <property type="term" value="P:phosphoenolpyruvate-dependent sugar phosphotransferase system"/>
    <property type="evidence" value="ECO:0007669"/>
    <property type="project" value="UniProtKB-KW"/>
</dbReference>
<dbReference type="PANTHER" id="PTHR46244:SF6">
    <property type="entry name" value="PHOSPHOENOLPYRUVATE-PROTEIN PHOSPHOTRANSFERASE"/>
    <property type="match status" value="1"/>
</dbReference>
<evidence type="ECO:0000256" key="6">
    <source>
        <dbReference type="ARBA" id="ARBA00012232"/>
    </source>
</evidence>
<dbReference type="InterPro" id="IPR006318">
    <property type="entry name" value="PTS_EI-like"/>
</dbReference>
<dbReference type="SUPFAM" id="SSF55804">
    <property type="entry name" value="Phoshotransferase/anion transport protein"/>
    <property type="match status" value="1"/>
</dbReference>
<evidence type="ECO:0000256" key="5">
    <source>
        <dbReference type="ARBA" id="ARBA00007837"/>
    </source>
</evidence>
<keyword evidence="21" id="KW-1185">Reference proteome</keyword>
<evidence type="ECO:0000259" key="18">
    <source>
        <dbReference type="PROSITE" id="PS51094"/>
    </source>
</evidence>
<evidence type="ECO:0000256" key="4">
    <source>
        <dbReference type="ARBA" id="ARBA00004496"/>
    </source>
</evidence>
<evidence type="ECO:0000256" key="12">
    <source>
        <dbReference type="ARBA" id="ARBA00022679"/>
    </source>
</evidence>
<dbReference type="GO" id="GO:0008965">
    <property type="term" value="F:phosphoenolpyruvate-protein phosphotransferase activity"/>
    <property type="evidence" value="ECO:0007669"/>
    <property type="project" value="UniProtKB-EC"/>
</dbReference>
<organism evidence="20 21">
    <name type="scientific">Thiorhodococcus minor</name>
    <dbReference type="NCBI Taxonomy" id="57489"/>
    <lineage>
        <taxon>Bacteria</taxon>
        <taxon>Pseudomonadati</taxon>
        <taxon>Pseudomonadota</taxon>
        <taxon>Gammaproteobacteria</taxon>
        <taxon>Chromatiales</taxon>
        <taxon>Chromatiaceae</taxon>
        <taxon>Thiorhodococcus</taxon>
    </lineage>
</organism>
<evidence type="ECO:0000256" key="16">
    <source>
        <dbReference type="ARBA" id="ARBA00022842"/>
    </source>
</evidence>
<proteinExistence type="inferred from homology"/>
<evidence type="ECO:0000256" key="17">
    <source>
        <dbReference type="SAM" id="MobiDB-lite"/>
    </source>
</evidence>
<evidence type="ECO:0000256" key="8">
    <source>
        <dbReference type="ARBA" id="ARBA00022448"/>
    </source>
</evidence>
<dbReference type="PROSITE" id="PS51350">
    <property type="entry name" value="PTS_HPR_DOM"/>
    <property type="match status" value="1"/>
</dbReference>
<dbReference type="EMBL" id="JAAIJQ010000045">
    <property type="protein sequence ID" value="NEV63246.1"/>
    <property type="molecule type" value="Genomic_DNA"/>
</dbReference>
<evidence type="ECO:0000256" key="7">
    <source>
        <dbReference type="ARBA" id="ARBA00015565"/>
    </source>
</evidence>
<accession>A0A6M0K0E8</accession>
<dbReference type="PRINTS" id="PR00107">
    <property type="entry name" value="PHOSPHOCPHPR"/>
</dbReference>
<dbReference type="PANTHER" id="PTHR46244">
    <property type="entry name" value="PHOSPHOENOLPYRUVATE-PROTEIN PHOSPHOTRANSFERASE"/>
    <property type="match status" value="1"/>
</dbReference>
<dbReference type="InterPro" id="IPR008279">
    <property type="entry name" value="PEP-util_enz_mobile_dom"/>
</dbReference>
<dbReference type="CDD" id="cd00367">
    <property type="entry name" value="PTS-HPr_like"/>
    <property type="match status" value="1"/>
</dbReference>
<dbReference type="GO" id="GO:0046872">
    <property type="term" value="F:metal ion binding"/>
    <property type="evidence" value="ECO:0007669"/>
    <property type="project" value="UniProtKB-KW"/>
</dbReference>
<keyword evidence="9" id="KW-0963">Cytoplasm</keyword>
<evidence type="ECO:0000256" key="3">
    <source>
        <dbReference type="ARBA" id="ARBA00003136"/>
    </source>
</evidence>
<keyword evidence="13" id="KW-0598">Phosphotransferase system</keyword>
<dbReference type="InterPro" id="IPR036618">
    <property type="entry name" value="PtsI_HPr-bd_sf"/>
</dbReference>
<dbReference type="PRINTS" id="PR01736">
    <property type="entry name" value="PHPHTRNFRASE"/>
</dbReference>
<feature type="region of interest" description="Disordered" evidence="17">
    <location>
        <begin position="128"/>
        <end position="161"/>
    </location>
</feature>
<dbReference type="CDD" id="cd00211">
    <property type="entry name" value="PTS_IIA_fru"/>
    <property type="match status" value="1"/>
</dbReference>
<comment type="cofactor">
    <cofactor evidence="2">
        <name>Mg(2+)</name>
        <dbReference type="ChEBI" id="CHEBI:18420"/>
    </cofactor>
</comment>
<dbReference type="RefSeq" id="WP_164453709.1">
    <property type="nucleotide sequence ID" value="NZ_JAAIJQ010000045.1"/>
</dbReference>
<evidence type="ECO:0000313" key="21">
    <source>
        <dbReference type="Proteomes" id="UP000483379"/>
    </source>
</evidence>
<dbReference type="Pfam" id="PF00391">
    <property type="entry name" value="PEP-utilizers"/>
    <property type="match status" value="1"/>
</dbReference>
<dbReference type="PROSITE" id="PS00589">
    <property type="entry name" value="PTS_HPR_SER"/>
    <property type="match status" value="1"/>
</dbReference>
<name>A0A6M0K0E8_9GAMM</name>
<evidence type="ECO:0000256" key="9">
    <source>
        <dbReference type="ARBA" id="ARBA00022490"/>
    </source>
</evidence>
<dbReference type="Gene3D" id="1.10.274.10">
    <property type="entry name" value="PtsI, HPr-binding domain"/>
    <property type="match status" value="1"/>
</dbReference>
<comment type="catalytic activity">
    <reaction evidence="1">
        <text>L-histidyl-[protein] + phosphoenolpyruvate = N(pros)-phospho-L-histidyl-[protein] + pyruvate</text>
        <dbReference type="Rhea" id="RHEA:23880"/>
        <dbReference type="Rhea" id="RHEA-COMP:9745"/>
        <dbReference type="Rhea" id="RHEA-COMP:9746"/>
        <dbReference type="ChEBI" id="CHEBI:15361"/>
        <dbReference type="ChEBI" id="CHEBI:29979"/>
        <dbReference type="ChEBI" id="CHEBI:58702"/>
        <dbReference type="ChEBI" id="CHEBI:64837"/>
        <dbReference type="EC" id="2.7.3.9"/>
    </reaction>
</comment>
<dbReference type="Gene3D" id="3.50.30.10">
    <property type="entry name" value="Phosphohistidine domain"/>
    <property type="match status" value="1"/>
</dbReference>
<dbReference type="EC" id="2.7.3.9" evidence="6"/>
<feature type="domain" description="PTS EIIA type-2" evidence="18">
    <location>
        <begin position="2"/>
        <end position="142"/>
    </location>
</feature>
<keyword evidence="14" id="KW-0479">Metal-binding</keyword>
<dbReference type="InterPro" id="IPR050499">
    <property type="entry name" value="PEP-utilizing_PTS_enzyme"/>
</dbReference>
<evidence type="ECO:0000256" key="1">
    <source>
        <dbReference type="ARBA" id="ARBA00000683"/>
    </source>
</evidence>
<dbReference type="Proteomes" id="UP000483379">
    <property type="component" value="Unassembled WGS sequence"/>
</dbReference>
<feature type="domain" description="HPr" evidence="19">
    <location>
        <begin position="159"/>
        <end position="246"/>
    </location>
</feature>
<dbReference type="GO" id="GO:0016301">
    <property type="term" value="F:kinase activity"/>
    <property type="evidence" value="ECO:0007669"/>
    <property type="project" value="UniProtKB-KW"/>
</dbReference>
<dbReference type="InterPro" id="IPR002114">
    <property type="entry name" value="PTS_HPr_Ser_P_site"/>
</dbReference>
<dbReference type="Gene3D" id="3.40.930.10">
    <property type="entry name" value="Mannitol-specific EII, Chain A"/>
    <property type="match status" value="1"/>
</dbReference>
<comment type="caution">
    <text evidence="20">The sequence shown here is derived from an EMBL/GenBank/DDBJ whole genome shotgun (WGS) entry which is preliminary data.</text>
</comment>
<dbReference type="NCBIfam" id="TIGR01417">
    <property type="entry name" value="PTS_I_fam"/>
    <property type="match status" value="1"/>
</dbReference>
<dbReference type="Gene3D" id="3.30.1340.10">
    <property type="entry name" value="HPr-like"/>
    <property type="match status" value="1"/>
</dbReference>
<comment type="function">
    <text evidence="3">The phosphoenolpyruvate-dependent sugar phosphotransferase system (sugar PTS), a major carbohydrate active transport system, catalyzes the phosphorylation of incoming sugar substrates concomitantly with their translocation across the cell membrane. The enzyme II FruAB PTS system is involved in fructose transport.</text>
</comment>
<dbReference type="InterPro" id="IPR002178">
    <property type="entry name" value="PTS_EIIA_type-2_dom"/>
</dbReference>
<dbReference type="SUPFAM" id="SSF51621">
    <property type="entry name" value="Phosphoenolpyruvate/pyruvate domain"/>
    <property type="match status" value="1"/>
</dbReference>
<dbReference type="InterPro" id="IPR016152">
    <property type="entry name" value="PTrfase/Anion_transptr"/>
</dbReference>
<dbReference type="PROSITE" id="PS51094">
    <property type="entry name" value="PTS_EIIA_TYPE_2"/>
    <property type="match status" value="1"/>
</dbReference>
<evidence type="ECO:0000313" key="20">
    <source>
        <dbReference type="EMBL" id="NEV63246.1"/>
    </source>
</evidence>
<dbReference type="Pfam" id="PF00359">
    <property type="entry name" value="PTS_EIIA_2"/>
    <property type="match status" value="1"/>
</dbReference>
<keyword evidence="8" id="KW-0813">Transport</keyword>
<dbReference type="Pfam" id="PF05524">
    <property type="entry name" value="PEP-utilisers_N"/>
    <property type="match status" value="1"/>
</dbReference>
<evidence type="ECO:0000256" key="13">
    <source>
        <dbReference type="ARBA" id="ARBA00022683"/>
    </source>
</evidence>
<evidence type="ECO:0000256" key="10">
    <source>
        <dbReference type="ARBA" id="ARBA00022553"/>
    </source>
</evidence>
<comment type="subcellular location">
    <subcellularLocation>
        <location evidence="4">Cytoplasm</location>
    </subcellularLocation>
</comment>
<keyword evidence="12 20" id="KW-0808">Transferase</keyword>
<dbReference type="PROSITE" id="PS00369">
    <property type="entry name" value="PTS_HPR_HIS"/>
    <property type="match status" value="1"/>
</dbReference>
<dbReference type="SUPFAM" id="SSF52009">
    <property type="entry name" value="Phosphohistidine domain"/>
    <property type="match status" value="1"/>
</dbReference>